<keyword evidence="7 10" id="KW-0472">Membrane</keyword>
<keyword evidence="9 10" id="KW-0998">Cell outer membrane</keyword>
<accession>A0ABR6ZJA5</accession>
<keyword evidence="6 11" id="KW-0798">TonB box</keyword>
<comment type="subcellular location">
    <subcellularLocation>
        <location evidence="1 10">Cell outer membrane</location>
        <topology evidence="1 10">Multi-pass membrane protein</topology>
    </subcellularLocation>
</comment>
<evidence type="ECO:0000256" key="12">
    <source>
        <dbReference type="SAM" id="SignalP"/>
    </source>
</evidence>
<feature type="domain" description="TonB-dependent receptor plug" evidence="14">
    <location>
        <begin position="64"/>
        <end position="183"/>
    </location>
</feature>
<keyword evidence="12" id="KW-0732">Signal</keyword>
<proteinExistence type="inferred from homology"/>
<dbReference type="InterPro" id="IPR036942">
    <property type="entry name" value="Beta-barrel_TonB_sf"/>
</dbReference>
<evidence type="ECO:0000256" key="1">
    <source>
        <dbReference type="ARBA" id="ARBA00004571"/>
    </source>
</evidence>
<name>A0ABR6ZJA5_9BURK</name>
<evidence type="ECO:0000256" key="3">
    <source>
        <dbReference type="ARBA" id="ARBA00022448"/>
    </source>
</evidence>
<evidence type="ECO:0000256" key="4">
    <source>
        <dbReference type="ARBA" id="ARBA00022452"/>
    </source>
</evidence>
<dbReference type="InterPro" id="IPR012910">
    <property type="entry name" value="Plug_dom"/>
</dbReference>
<protein>
    <submittedName>
        <fullName evidence="15">TonB-dependent receptor</fullName>
    </submittedName>
</protein>
<dbReference type="PANTHER" id="PTHR47234:SF2">
    <property type="entry name" value="TONB-DEPENDENT RECEPTOR"/>
    <property type="match status" value="1"/>
</dbReference>
<dbReference type="RefSeq" id="WP_186945150.1">
    <property type="nucleotide sequence ID" value="NZ_JACOGF010000001.1"/>
</dbReference>
<evidence type="ECO:0000256" key="9">
    <source>
        <dbReference type="ARBA" id="ARBA00023237"/>
    </source>
</evidence>
<organism evidence="15 16">
    <name type="scientific">Undibacterium hunanense</name>
    <dbReference type="NCBI Taxonomy" id="2762292"/>
    <lineage>
        <taxon>Bacteria</taxon>
        <taxon>Pseudomonadati</taxon>
        <taxon>Pseudomonadota</taxon>
        <taxon>Betaproteobacteria</taxon>
        <taxon>Burkholderiales</taxon>
        <taxon>Oxalobacteraceae</taxon>
        <taxon>Undibacterium</taxon>
    </lineage>
</organism>
<feature type="chain" id="PRO_5047091277" evidence="12">
    <location>
        <begin position="28"/>
        <end position="956"/>
    </location>
</feature>
<evidence type="ECO:0000256" key="2">
    <source>
        <dbReference type="ARBA" id="ARBA00009810"/>
    </source>
</evidence>
<evidence type="ECO:0000256" key="10">
    <source>
        <dbReference type="PROSITE-ProRule" id="PRU01360"/>
    </source>
</evidence>
<evidence type="ECO:0000256" key="6">
    <source>
        <dbReference type="ARBA" id="ARBA00023077"/>
    </source>
</evidence>
<dbReference type="PROSITE" id="PS52016">
    <property type="entry name" value="TONB_DEPENDENT_REC_3"/>
    <property type="match status" value="1"/>
</dbReference>
<dbReference type="Proteomes" id="UP000650424">
    <property type="component" value="Unassembled WGS sequence"/>
</dbReference>
<dbReference type="Gene3D" id="2.40.170.20">
    <property type="entry name" value="TonB-dependent receptor, beta-barrel domain"/>
    <property type="match status" value="1"/>
</dbReference>
<dbReference type="PANTHER" id="PTHR47234">
    <property type="match status" value="1"/>
</dbReference>
<reference evidence="15 16" key="1">
    <citation type="submission" date="2020-08" db="EMBL/GenBank/DDBJ databases">
        <title>Novel species isolated from subtropical streams in China.</title>
        <authorList>
            <person name="Lu H."/>
        </authorList>
    </citation>
    <scope>NUCLEOTIDE SEQUENCE [LARGE SCALE GENOMIC DNA]</scope>
    <source>
        <strain evidence="15 16">CY18W</strain>
    </source>
</reference>
<evidence type="ECO:0000256" key="7">
    <source>
        <dbReference type="ARBA" id="ARBA00023136"/>
    </source>
</evidence>
<dbReference type="EMBL" id="JACOGF010000001">
    <property type="protein sequence ID" value="MBC3915879.1"/>
    <property type="molecule type" value="Genomic_DNA"/>
</dbReference>
<dbReference type="InterPro" id="IPR037066">
    <property type="entry name" value="Plug_dom_sf"/>
</dbReference>
<keyword evidence="5 10" id="KW-0812">Transmembrane</keyword>
<evidence type="ECO:0000259" key="13">
    <source>
        <dbReference type="Pfam" id="PF00593"/>
    </source>
</evidence>
<keyword evidence="3 10" id="KW-0813">Transport</keyword>
<evidence type="ECO:0000313" key="16">
    <source>
        <dbReference type="Proteomes" id="UP000650424"/>
    </source>
</evidence>
<evidence type="ECO:0000259" key="14">
    <source>
        <dbReference type="Pfam" id="PF07715"/>
    </source>
</evidence>
<dbReference type="InterPro" id="IPR039426">
    <property type="entry name" value="TonB-dep_rcpt-like"/>
</dbReference>
<gene>
    <name evidence="15" type="ORF">H8L32_00145</name>
</gene>
<dbReference type="CDD" id="cd01347">
    <property type="entry name" value="ligand_gated_channel"/>
    <property type="match status" value="1"/>
</dbReference>
<feature type="domain" description="TonB-dependent receptor-like beta-barrel" evidence="13">
    <location>
        <begin position="381"/>
        <end position="920"/>
    </location>
</feature>
<evidence type="ECO:0000256" key="11">
    <source>
        <dbReference type="RuleBase" id="RU003357"/>
    </source>
</evidence>
<dbReference type="SUPFAM" id="SSF56935">
    <property type="entry name" value="Porins"/>
    <property type="match status" value="1"/>
</dbReference>
<evidence type="ECO:0000256" key="5">
    <source>
        <dbReference type="ARBA" id="ARBA00022692"/>
    </source>
</evidence>
<dbReference type="Pfam" id="PF07715">
    <property type="entry name" value="Plug"/>
    <property type="match status" value="1"/>
</dbReference>
<evidence type="ECO:0000313" key="15">
    <source>
        <dbReference type="EMBL" id="MBC3915879.1"/>
    </source>
</evidence>
<evidence type="ECO:0000256" key="8">
    <source>
        <dbReference type="ARBA" id="ARBA00023170"/>
    </source>
</evidence>
<comment type="similarity">
    <text evidence="2 10 11">Belongs to the TonB-dependent receptor family.</text>
</comment>
<dbReference type="Pfam" id="PF00593">
    <property type="entry name" value="TonB_dep_Rec_b-barrel"/>
    <property type="match status" value="1"/>
</dbReference>
<dbReference type="InterPro" id="IPR000531">
    <property type="entry name" value="Beta-barrel_TonB"/>
</dbReference>
<keyword evidence="8 15" id="KW-0675">Receptor</keyword>
<keyword evidence="16" id="KW-1185">Reference proteome</keyword>
<feature type="signal peptide" evidence="12">
    <location>
        <begin position="1"/>
        <end position="27"/>
    </location>
</feature>
<keyword evidence="4 10" id="KW-1134">Transmembrane beta strand</keyword>
<sequence>MKMKNRKAIAARSAVALSLAVTHFAHGQEAPAAPASAAPAKDDASAPVQQVVMTGSRIARRDTETSGPMLTLTKDDLKFAAPTSLGDIMQSLPNTGVSLNSNGTQGTSYGVSSINLRYLGSAEGSGNRTLVLVDGHRWVNAAGGRGFRDFPDLNTIPLGIIDSVEVLKDGASAIYGADAIAGVVNIHTKRKLEGFEANMRLGTSSRNDDENYNGFLNWGKRFDKGSVFLSGSMNDSRPILSADRDLTKVALSPLTAPGTSPQGLYVLPGLSNNAYFGTPAGFASNAANAVTRNMGVTSIGASYTADNSFHTAALPGDYYNQQTQGLYATGPSKTAGLFGRLTYEITPDLTAHVEATYTTRQSSQLFSPYLLDIRGSNGYSISRDQAYNPFGTANGVPAANALGFSGSTFRIQRVPVEVGNREVLQDVKMSRLLLGLEGTVSLWGDWNWDATLSYSKNKASFDQKNGINFDNLYRAMTSPATCSAASGCVPIDLFGTITPAMADYIRSYSHDINGTSQTDFSLNATRSLMQLQGGALGIATGYEYRRETAYDSPDPFASQASTVLPLVSGAAQSTTSAAARNPTAGSYYLNEAYAELSAPLLANLPWVQKLELDAAVRYSRYSTVGGKATTKLGILYRPFNSLLLRGTYSQGFRAPSILELYQGVKQTNFPAVDPCNGGGAGLPGCAGIPTSYNQSLYNSGIPHGVTSGNADLKPESADTYSVGFTYAPEQLKGFSMTVDQFKIKIKDAIASQTATQILNACAQTGTFCNLVQRANTGEIVQLTQALVNLSRIEVQGVDVTLRYLFPVAGAKIDAALDLAYLQHYKSYVPQPDGSIAVDERAGKSDQPRSTFPHLKAQASLRYIGSSITAGWKARYIGATADVPNNAVNGGNVAGTLYHDLQLSYNFSDGKTSIGMGIDNVFDKQPPASAANNPINFDMYTYDVRGRYFYTRVNTRF</sequence>
<dbReference type="Gene3D" id="2.170.130.10">
    <property type="entry name" value="TonB-dependent receptor, plug domain"/>
    <property type="match status" value="1"/>
</dbReference>
<comment type="caution">
    <text evidence="15">The sequence shown here is derived from an EMBL/GenBank/DDBJ whole genome shotgun (WGS) entry which is preliminary data.</text>
</comment>